<protein>
    <recommendedName>
        <fullName evidence="3">Cthe-2314-like HEPN domain-containing protein</fullName>
    </recommendedName>
</protein>
<dbReference type="OrthoDB" id="792945at2"/>
<dbReference type="Proteomes" id="UP000292884">
    <property type="component" value="Unassembled WGS sequence"/>
</dbReference>
<reference evidence="1 2" key="1">
    <citation type="submission" date="2019-02" db="EMBL/GenBank/DDBJ databases">
        <title>Pedobacter sp. RP-1-13 sp. nov., isolated from Arctic soil.</title>
        <authorList>
            <person name="Dahal R.H."/>
        </authorList>
    </citation>
    <scope>NUCLEOTIDE SEQUENCE [LARGE SCALE GENOMIC DNA]</scope>
    <source>
        <strain evidence="1 2">RP-1-13</strain>
    </source>
</reference>
<name>A0A4V2MIV0_9SPHI</name>
<sequence>MEDNINWIIDESYIDRAHYYRGKIISQFCFLEMTMSMIITESFISDRELGNQMYHTLLERMTFENKRASFQVIIYGRAAENRTKYKHIFKELSELNDLRNQFAHYPLIPTIADWDQETGIALAKFRDKPNAIRFKVDELEYILARINKIDYMLNHAFRNTET</sequence>
<dbReference type="EMBL" id="SJSK01000002">
    <property type="protein sequence ID" value="TCC91916.1"/>
    <property type="molecule type" value="Genomic_DNA"/>
</dbReference>
<evidence type="ECO:0000313" key="1">
    <source>
        <dbReference type="EMBL" id="TCC91916.1"/>
    </source>
</evidence>
<organism evidence="1 2">
    <name type="scientific">Pedobacter frigiditerrae</name>
    <dbReference type="NCBI Taxonomy" id="2530452"/>
    <lineage>
        <taxon>Bacteria</taxon>
        <taxon>Pseudomonadati</taxon>
        <taxon>Bacteroidota</taxon>
        <taxon>Sphingobacteriia</taxon>
        <taxon>Sphingobacteriales</taxon>
        <taxon>Sphingobacteriaceae</taxon>
        <taxon>Pedobacter</taxon>
    </lineage>
</organism>
<evidence type="ECO:0008006" key="3">
    <source>
        <dbReference type="Google" id="ProtNLM"/>
    </source>
</evidence>
<evidence type="ECO:0000313" key="2">
    <source>
        <dbReference type="Proteomes" id="UP000292884"/>
    </source>
</evidence>
<accession>A0A4V2MIV0</accession>
<proteinExistence type="predicted"/>
<dbReference type="AlphaFoldDB" id="A0A4V2MIV0"/>
<comment type="caution">
    <text evidence="1">The sequence shown here is derived from an EMBL/GenBank/DDBJ whole genome shotgun (WGS) entry which is preliminary data.</text>
</comment>
<gene>
    <name evidence="1" type="ORF">EZ428_09210</name>
</gene>
<dbReference type="RefSeq" id="WP_131552856.1">
    <property type="nucleotide sequence ID" value="NZ_SJSK01000002.1"/>
</dbReference>
<keyword evidence="2" id="KW-1185">Reference proteome</keyword>